<evidence type="ECO:0008006" key="3">
    <source>
        <dbReference type="Google" id="ProtNLM"/>
    </source>
</evidence>
<gene>
    <name evidence="1" type="ORF">MBHS_01256</name>
</gene>
<protein>
    <recommendedName>
        <fullName evidence="3">Protein of unknwon function (DUF3310)</fullName>
    </recommendedName>
</protein>
<dbReference type="InterPro" id="IPR021739">
    <property type="entry name" value="SaV-like"/>
</dbReference>
<proteinExistence type="predicted"/>
<organism evidence="1 2">
    <name type="scientific">Candidatus Venteria ishoeyi</name>
    <dbReference type="NCBI Taxonomy" id="1899563"/>
    <lineage>
        <taxon>Bacteria</taxon>
        <taxon>Pseudomonadati</taxon>
        <taxon>Pseudomonadota</taxon>
        <taxon>Gammaproteobacteria</taxon>
        <taxon>Thiotrichales</taxon>
        <taxon>Thiotrichaceae</taxon>
        <taxon>Venteria</taxon>
    </lineage>
</organism>
<evidence type="ECO:0000313" key="1">
    <source>
        <dbReference type="EMBL" id="SEH05403.1"/>
    </source>
</evidence>
<reference evidence="1 2" key="1">
    <citation type="submission" date="2016-10" db="EMBL/GenBank/DDBJ databases">
        <authorList>
            <person name="de Groot N.N."/>
        </authorList>
    </citation>
    <scope>NUCLEOTIDE SEQUENCE [LARGE SCALE GENOMIC DNA]</scope>
    <source>
        <strain evidence="1">MBHS1</strain>
    </source>
</reference>
<name>A0A1H6F785_9GAMM</name>
<dbReference type="AlphaFoldDB" id="A0A1H6F785"/>
<dbReference type="Pfam" id="PF11753">
    <property type="entry name" value="DUF3310"/>
    <property type="match status" value="1"/>
</dbReference>
<dbReference type="EMBL" id="FMSV02000230">
    <property type="protein sequence ID" value="SEH05403.1"/>
    <property type="molecule type" value="Genomic_DNA"/>
</dbReference>
<keyword evidence="2" id="KW-1185">Reference proteome</keyword>
<evidence type="ECO:0000313" key="2">
    <source>
        <dbReference type="Proteomes" id="UP000236724"/>
    </source>
</evidence>
<sequence length="84" mass="10105">MDIMESKQDEFLSTFDRDNEKNYYGDKESPYEAIKIINNLDLNFNRGNVLKYILRAGKKYADKEIEDLQKAKNYIDYEIERLKK</sequence>
<dbReference type="Proteomes" id="UP000236724">
    <property type="component" value="Unassembled WGS sequence"/>
</dbReference>
<accession>A0A1H6F785</accession>